<keyword evidence="3 7" id="KW-0479">Metal-binding</keyword>
<keyword evidence="6 7" id="KW-0411">Iron-sulfur</keyword>
<dbReference type="GO" id="GO:0009055">
    <property type="term" value="F:electron transfer activity"/>
    <property type="evidence" value="ECO:0007669"/>
    <property type="project" value="InterPro"/>
</dbReference>
<evidence type="ECO:0000256" key="4">
    <source>
        <dbReference type="ARBA" id="ARBA00022982"/>
    </source>
</evidence>
<sequence length="83" mass="9518">MEDLSRRVFFRYMAVLGLATFSATPLLAKGSKAQYNYQETPKDGKICADCMHFLPKTNECRMVEGSINPQGWCSAYYERPKKK</sequence>
<keyword evidence="5 7" id="KW-0408">Iron</keyword>
<dbReference type="SUPFAM" id="SSF57652">
    <property type="entry name" value="HIPIP (high potential iron protein)"/>
    <property type="match status" value="1"/>
</dbReference>
<comment type="similarity">
    <text evidence="7">Belongs to the high-potential iron-sulfur protein (HiPIP) family.</text>
</comment>
<dbReference type="GO" id="GO:0051539">
    <property type="term" value="F:4 iron, 4 sulfur cluster binding"/>
    <property type="evidence" value="ECO:0007669"/>
    <property type="project" value="UniProtKB-KW"/>
</dbReference>
<evidence type="ECO:0000256" key="5">
    <source>
        <dbReference type="ARBA" id="ARBA00023004"/>
    </source>
</evidence>
<dbReference type="GO" id="GO:0046872">
    <property type="term" value="F:metal ion binding"/>
    <property type="evidence" value="ECO:0007669"/>
    <property type="project" value="UniProtKB-KW"/>
</dbReference>
<keyword evidence="1 7" id="KW-0813">Transport</keyword>
<dbReference type="PATRIC" id="fig|1172190.3.peg.1078"/>
<reference evidence="9 10" key="1">
    <citation type="submission" date="2013-07" db="EMBL/GenBank/DDBJ databases">
        <title>Sulfurimonas hongkongensis AST-10 Genome Sequencing.</title>
        <authorList>
            <person name="Cai L."/>
            <person name="Zhang T."/>
        </authorList>
    </citation>
    <scope>NUCLEOTIDE SEQUENCE [LARGE SCALE GENOMIC DNA]</scope>
    <source>
        <strain evidence="9 10">AST-10</strain>
    </source>
</reference>
<evidence type="ECO:0000256" key="1">
    <source>
        <dbReference type="ARBA" id="ARBA00022448"/>
    </source>
</evidence>
<gene>
    <name evidence="9" type="ORF">M947_05525</name>
</gene>
<dbReference type="PROSITE" id="PS51373">
    <property type="entry name" value="HIPIP"/>
    <property type="match status" value="1"/>
</dbReference>
<proteinExistence type="inferred from homology"/>
<dbReference type="OrthoDB" id="5334781at2"/>
<evidence type="ECO:0000259" key="8">
    <source>
        <dbReference type="PROSITE" id="PS51373"/>
    </source>
</evidence>
<dbReference type="InterPro" id="IPR006311">
    <property type="entry name" value="TAT_signal"/>
</dbReference>
<dbReference type="AlphaFoldDB" id="T0L107"/>
<protein>
    <recommendedName>
        <fullName evidence="7">High-potential iron-sulfur protein</fullName>
        <shortName evidence="7">HiPIP</shortName>
    </recommendedName>
</protein>
<keyword evidence="10" id="KW-1185">Reference proteome</keyword>
<evidence type="ECO:0000313" key="9">
    <source>
        <dbReference type="EMBL" id="EQB39453.1"/>
    </source>
</evidence>
<evidence type="ECO:0000256" key="2">
    <source>
        <dbReference type="ARBA" id="ARBA00022485"/>
    </source>
</evidence>
<name>T0L107_9BACT</name>
<dbReference type="InterPro" id="IPR000170">
    <property type="entry name" value="High_potential_FeS_prot"/>
</dbReference>
<dbReference type="Gene3D" id="4.10.490.10">
    <property type="entry name" value="High potential iron-sulphur protein"/>
    <property type="match status" value="1"/>
</dbReference>
<comment type="subunit">
    <text evidence="7">Homodimer.</text>
</comment>
<evidence type="ECO:0000256" key="3">
    <source>
        <dbReference type="ARBA" id="ARBA00022723"/>
    </source>
</evidence>
<dbReference type="GO" id="GO:0019646">
    <property type="term" value="P:aerobic electron transport chain"/>
    <property type="evidence" value="ECO:0007669"/>
    <property type="project" value="InterPro"/>
</dbReference>
<comment type="caution">
    <text evidence="9">The sequence shown here is derived from an EMBL/GenBank/DDBJ whole genome shotgun (WGS) entry which is preliminary data.</text>
</comment>
<evidence type="ECO:0000313" key="10">
    <source>
        <dbReference type="Proteomes" id="UP000015520"/>
    </source>
</evidence>
<dbReference type="eggNOG" id="ENOG50313KV">
    <property type="taxonomic scope" value="Bacteria"/>
</dbReference>
<evidence type="ECO:0000256" key="6">
    <source>
        <dbReference type="ARBA" id="ARBA00023014"/>
    </source>
</evidence>
<accession>T0L107</accession>
<dbReference type="PROSITE" id="PS51318">
    <property type="entry name" value="TAT"/>
    <property type="match status" value="1"/>
</dbReference>
<keyword evidence="2 7" id="KW-0004">4Fe-4S</keyword>
<evidence type="ECO:0000256" key="7">
    <source>
        <dbReference type="RuleBase" id="RU000620"/>
    </source>
</evidence>
<dbReference type="RefSeq" id="WP_021287373.1">
    <property type="nucleotide sequence ID" value="NZ_AUPZ01000007.1"/>
</dbReference>
<keyword evidence="4 7" id="KW-0249">Electron transport</keyword>
<dbReference type="EMBL" id="AUPZ01000007">
    <property type="protein sequence ID" value="EQB39453.1"/>
    <property type="molecule type" value="Genomic_DNA"/>
</dbReference>
<dbReference type="Pfam" id="PF01355">
    <property type="entry name" value="HIPIP"/>
    <property type="match status" value="1"/>
</dbReference>
<organism evidence="9 10">
    <name type="scientific">Sulfurimonas hongkongensis</name>
    <dbReference type="NCBI Taxonomy" id="1172190"/>
    <lineage>
        <taxon>Bacteria</taxon>
        <taxon>Pseudomonadati</taxon>
        <taxon>Campylobacterota</taxon>
        <taxon>Epsilonproteobacteria</taxon>
        <taxon>Campylobacterales</taxon>
        <taxon>Sulfurimonadaceae</taxon>
        <taxon>Sulfurimonas</taxon>
    </lineage>
</organism>
<dbReference type="STRING" id="1172190.M947_05525"/>
<dbReference type="Proteomes" id="UP000015520">
    <property type="component" value="Unassembled WGS sequence"/>
</dbReference>
<comment type="function">
    <text evidence="7">Specific class of high-redox-potential 4Fe-4S ferredoxins. Functions in anaerobic electron transport in most purple and in some other photosynthetic bacteria and in at least one genus (Paracoccus) of halophilic, denitrifying bacteria.</text>
</comment>
<feature type="domain" description="High potential iron-sulfur proteins family profile" evidence="8">
    <location>
        <begin position="18"/>
        <end position="81"/>
    </location>
</feature>
<dbReference type="InterPro" id="IPR036369">
    <property type="entry name" value="HIPIP_sf"/>
</dbReference>